<reference evidence="2" key="1">
    <citation type="journal article" date="2019" name="Int. J. Syst. Evol. Microbiol.">
        <title>The Global Catalogue of Microorganisms (GCM) 10K type strain sequencing project: providing services to taxonomists for standard genome sequencing and annotation.</title>
        <authorList>
            <consortium name="The Broad Institute Genomics Platform"/>
            <consortium name="The Broad Institute Genome Sequencing Center for Infectious Disease"/>
            <person name="Wu L."/>
            <person name="Ma J."/>
        </authorList>
    </citation>
    <scope>NUCLEOTIDE SEQUENCE [LARGE SCALE GENOMIC DNA]</scope>
    <source>
        <strain evidence="2">JCM 17808</strain>
    </source>
</reference>
<organism evidence="1 2">
    <name type="scientific">Brevibacterium pityocampae</name>
    <dbReference type="NCBI Taxonomy" id="506594"/>
    <lineage>
        <taxon>Bacteria</taxon>
        <taxon>Bacillati</taxon>
        <taxon>Actinomycetota</taxon>
        <taxon>Actinomycetes</taxon>
        <taxon>Micrococcales</taxon>
        <taxon>Brevibacteriaceae</taxon>
        <taxon>Brevibacterium</taxon>
    </lineage>
</organism>
<evidence type="ECO:0000313" key="1">
    <source>
        <dbReference type="EMBL" id="GAA4387163.1"/>
    </source>
</evidence>
<keyword evidence="2" id="KW-1185">Reference proteome</keyword>
<evidence type="ECO:0000313" key="2">
    <source>
        <dbReference type="Proteomes" id="UP001500642"/>
    </source>
</evidence>
<comment type="caution">
    <text evidence="1">The sequence shown here is derived from an EMBL/GenBank/DDBJ whole genome shotgun (WGS) entry which is preliminary data.</text>
</comment>
<protein>
    <submittedName>
        <fullName evidence="1">Uncharacterized protein</fullName>
    </submittedName>
</protein>
<gene>
    <name evidence="1" type="ORF">GCM10023167_10820</name>
</gene>
<proteinExistence type="predicted"/>
<dbReference type="EMBL" id="BAABGL010000004">
    <property type="protein sequence ID" value="GAA4387163.1"/>
    <property type="molecule type" value="Genomic_DNA"/>
</dbReference>
<name>A0ABP8J972_9MICO</name>
<sequence>MLAVPGAHSGTGSARCFQEYTVAPGVHDGTGRMWTPREIPGAPGRPWLCERVRFVEWSA</sequence>
<dbReference type="Proteomes" id="UP001500642">
    <property type="component" value="Unassembled WGS sequence"/>
</dbReference>
<accession>A0ABP8J972</accession>